<dbReference type="SUPFAM" id="SSF52317">
    <property type="entry name" value="Class I glutamine amidotransferase-like"/>
    <property type="match status" value="1"/>
</dbReference>
<dbReference type="Proteomes" id="UP000613030">
    <property type="component" value="Unassembled WGS sequence"/>
</dbReference>
<dbReference type="PANTHER" id="PTHR37947:SF1">
    <property type="entry name" value="BLL2462 PROTEIN"/>
    <property type="match status" value="1"/>
</dbReference>
<evidence type="ECO:0000313" key="3">
    <source>
        <dbReference type="Proteomes" id="UP000613030"/>
    </source>
</evidence>
<comment type="caution">
    <text evidence="2">The sequence shown here is derived from an EMBL/GenBank/DDBJ whole genome shotgun (WGS) entry which is preliminary data.</text>
</comment>
<dbReference type="RefSeq" id="WP_202009001.1">
    <property type="nucleotide sequence ID" value="NZ_JAERRB010000003.1"/>
</dbReference>
<feature type="transmembrane region" description="Helical" evidence="1">
    <location>
        <begin position="12"/>
        <end position="31"/>
    </location>
</feature>
<evidence type="ECO:0000313" key="2">
    <source>
        <dbReference type="EMBL" id="MBL0741630.1"/>
    </source>
</evidence>
<feature type="transmembrane region" description="Helical" evidence="1">
    <location>
        <begin position="43"/>
        <end position="64"/>
    </location>
</feature>
<gene>
    <name evidence="2" type="ORF">JI741_10395</name>
</gene>
<proteinExistence type="predicted"/>
<organism evidence="2 3">
    <name type="scientific">Chryseolinea lacunae</name>
    <dbReference type="NCBI Taxonomy" id="2801331"/>
    <lineage>
        <taxon>Bacteria</taxon>
        <taxon>Pseudomonadati</taxon>
        <taxon>Bacteroidota</taxon>
        <taxon>Cytophagia</taxon>
        <taxon>Cytophagales</taxon>
        <taxon>Fulvivirgaceae</taxon>
        <taxon>Chryseolinea</taxon>
    </lineage>
</organism>
<keyword evidence="1" id="KW-0472">Membrane</keyword>
<dbReference type="InterPro" id="IPR029062">
    <property type="entry name" value="Class_I_gatase-like"/>
</dbReference>
<protein>
    <submittedName>
        <fullName evidence="2">VWA domain-containing protein</fullName>
    </submittedName>
</protein>
<name>A0ABS1KQ87_9BACT</name>
<keyword evidence="3" id="KW-1185">Reference proteome</keyword>
<keyword evidence="1" id="KW-0812">Transmembrane</keyword>
<dbReference type="PANTHER" id="PTHR37947">
    <property type="entry name" value="BLL2462 PROTEIN"/>
    <property type="match status" value="1"/>
</dbReference>
<accession>A0ABS1KQ87</accession>
<reference evidence="2 3" key="1">
    <citation type="submission" date="2021-01" db="EMBL/GenBank/DDBJ databases">
        <title>Chryseolinea sp. Jin1 Genome sequencing and assembly.</title>
        <authorList>
            <person name="Kim I."/>
        </authorList>
    </citation>
    <scope>NUCLEOTIDE SEQUENCE [LARGE SCALE GENOMIC DNA]</scope>
    <source>
        <strain evidence="2 3">Jin1</strain>
    </source>
</reference>
<keyword evidence="1" id="KW-1133">Transmembrane helix</keyword>
<dbReference type="EMBL" id="JAERRB010000003">
    <property type="protein sequence ID" value="MBL0741630.1"/>
    <property type="molecule type" value="Genomic_DNA"/>
</dbReference>
<sequence>MHQQRIIFESSPAYILVCVILGLGFAFLLYRTSHPWSKMWNRILFGCRAVLAFFLMFLLLGPVVKQISNLFERPLFLVVYDNSTSVKETTDSTTRHQLETKVAETQQLLQDKGYETRVTDLAGKEIERPTFNATLSDLGGTLKKIVNRFEGSRIGGVILVSDGIYNGGISPLYTTYNFPIYTVGIGDTLERTDILIKNIAYNKIVYQGNKFPVRVEVMVKNLPNQAIKVSLLQAGKVLETQSKISNTGSLLTYDFQPQANDQGIQKLDVRVELKEGETNARNNNASIFVEVVEGKKKILVVAPSPHPDIKALREVIDKNPNYEFLLHIPGVQEQPANLLRPDQIDLAIFHQSPDLRGKTRELFQQFAGSSTALFVIVGMQTDLLAMSKQNMPLKFEVPPRDYDEVTPATNAAFSHFIISAETNALMASYPPVSVHFGKVRMPPTATPLLFQKVGSLTTEKPLLLVDVQNTRKVAIMLGEGLWRWKLNEFDRNENSQAFDEVFSKLVQYLSTSEDKRKFRSYPIQQEFSDTEPVVFESQVYNDIFEPIFGHTINIELTDEAGKKTKYAYTTSPGNIRYQIGGLKEGVYRYTSKTTLDQKPEQVRGQFAVVQRQTELQNLTADFDLLRKLSAGSGGKFYTAANLEPLKAELQKAEARSIIHSEESYHSLINLKWIFWILLLMVSVEWFARKFFGSY</sequence>
<evidence type="ECO:0000256" key="1">
    <source>
        <dbReference type="SAM" id="Phobius"/>
    </source>
</evidence>